<dbReference type="Proteomes" id="UP001476247">
    <property type="component" value="Unassembled WGS sequence"/>
</dbReference>
<dbReference type="EMBL" id="BAABUJ010000008">
    <property type="protein sequence ID" value="GAA5797790.1"/>
    <property type="molecule type" value="Genomic_DNA"/>
</dbReference>
<sequence length="239" mass="27689">MYRTRSRSGFKPKAYVVDKTDEKVGKDLIALNHGCYICGNVYSSAGYVLDHIYNTHGFDIPARMPSVRRPQDRQYDYVISRDTEEFDEEHYACPSCWFHCPMDELEVFHTHTVEEHDPVRIRAESEDENGMGTSNRRRRPSSRPSSRQSNRPRSRQSIRRPSSRTSNRPSSRPSSRQGHTSGEIEDPVNRPNSRQGHVSGEREGEDDRERVPTVSDDGKKEISKKMDELKDLFLTLFRN</sequence>
<feature type="region of interest" description="Disordered" evidence="1">
    <location>
        <begin position="119"/>
        <end position="225"/>
    </location>
</feature>
<evidence type="ECO:0000313" key="3">
    <source>
        <dbReference type="EMBL" id="GAA5797790.1"/>
    </source>
</evidence>
<evidence type="ECO:0000313" key="4">
    <source>
        <dbReference type="Proteomes" id="UP001476247"/>
    </source>
</evidence>
<reference evidence="3 4" key="1">
    <citation type="submission" date="2024-04" db="EMBL/GenBank/DDBJ databases">
        <title>genome sequences of Mucor flavus KT1a and Helicostylum pulchrum KT1b strains isolation_sourced from the surface of a dry-aged beef.</title>
        <authorList>
            <person name="Toyotome T."/>
            <person name="Hosono M."/>
            <person name="Torimaru M."/>
            <person name="Fukuda K."/>
            <person name="Mikami N."/>
        </authorList>
    </citation>
    <scope>NUCLEOTIDE SEQUENCE [LARGE SCALE GENOMIC DNA]</scope>
    <source>
        <strain evidence="3 4">KT1b</strain>
    </source>
</reference>
<gene>
    <name evidence="3" type="ORF">HPULCUR_003185</name>
</gene>
<dbReference type="PROSITE" id="PS00028">
    <property type="entry name" value="ZINC_FINGER_C2H2_1"/>
    <property type="match status" value="1"/>
</dbReference>
<accession>A0ABP9XSN2</accession>
<proteinExistence type="predicted"/>
<dbReference type="InterPro" id="IPR013087">
    <property type="entry name" value="Znf_C2H2_type"/>
</dbReference>
<feature type="compositionally biased region" description="Basic and acidic residues" evidence="1">
    <location>
        <begin position="199"/>
        <end position="225"/>
    </location>
</feature>
<evidence type="ECO:0000256" key="1">
    <source>
        <dbReference type="SAM" id="MobiDB-lite"/>
    </source>
</evidence>
<feature type="compositionally biased region" description="Basic residues" evidence="1">
    <location>
        <begin position="150"/>
        <end position="162"/>
    </location>
</feature>
<evidence type="ECO:0000259" key="2">
    <source>
        <dbReference type="PROSITE" id="PS00028"/>
    </source>
</evidence>
<feature type="domain" description="C2H2-type" evidence="2">
    <location>
        <begin position="35"/>
        <end position="56"/>
    </location>
</feature>
<protein>
    <recommendedName>
        <fullName evidence="2">C2H2-type domain-containing protein</fullName>
    </recommendedName>
</protein>
<name>A0ABP9XSN2_9FUNG</name>
<keyword evidence="4" id="KW-1185">Reference proteome</keyword>
<comment type="caution">
    <text evidence="3">The sequence shown here is derived from an EMBL/GenBank/DDBJ whole genome shotgun (WGS) entry which is preliminary data.</text>
</comment>
<organism evidence="3 4">
    <name type="scientific">Helicostylum pulchrum</name>
    <dbReference type="NCBI Taxonomy" id="562976"/>
    <lineage>
        <taxon>Eukaryota</taxon>
        <taxon>Fungi</taxon>
        <taxon>Fungi incertae sedis</taxon>
        <taxon>Mucoromycota</taxon>
        <taxon>Mucoromycotina</taxon>
        <taxon>Mucoromycetes</taxon>
        <taxon>Mucorales</taxon>
        <taxon>Mucorineae</taxon>
        <taxon>Mucoraceae</taxon>
        <taxon>Helicostylum</taxon>
    </lineage>
</organism>
<feature type="compositionally biased region" description="Low complexity" evidence="1">
    <location>
        <begin position="163"/>
        <end position="176"/>
    </location>
</feature>